<dbReference type="GO" id="GO:0016787">
    <property type="term" value="F:hydrolase activity"/>
    <property type="evidence" value="ECO:0007669"/>
    <property type="project" value="UniProtKB-KW"/>
</dbReference>
<accession>A0ABV0LW40</accession>
<dbReference type="SUPFAM" id="SSF52266">
    <property type="entry name" value="SGNH hydrolase"/>
    <property type="match status" value="1"/>
</dbReference>
<protein>
    <submittedName>
        <fullName evidence="1">SGNH/GDSL hydrolase family protein</fullName>
    </submittedName>
</protein>
<evidence type="ECO:0000313" key="2">
    <source>
        <dbReference type="Proteomes" id="UP001496627"/>
    </source>
</evidence>
<dbReference type="InterPro" id="IPR036514">
    <property type="entry name" value="SGNH_hydro_sf"/>
</dbReference>
<dbReference type="Proteomes" id="UP001496627">
    <property type="component" value="Unassembled WGS sequence"/>
</dbReference>
<evidence type="ECO:0000313" key="1">
    <source>
        <dbReference type="EMBL" id="MEQ1403825.1"/>
    </source>
</evidence>
<reference evidence="1 2" key="1">
    <citation type="submission" date="2024-05" db="EMBL/GenBank/DDBJ databases">
        <title>Neorhizobium sp. Rsf11, a plant growth promoting and heavy metal resistant PAH-degrader.</title>
        <authorList>
            <person name="Golubev S.N."/>
            <person name="Muratova A.Y."/>
            <person name="Markelova M.I."/>
        </authorList>
    </citation>
    <scope>NUCLEOTIDE SEQUENCE [LARGE SCALE GENOMIC DNA]</scope>
    <source>
        <strain evidence="1 2">Rsf11</strain>
    </source>
</reference>
<sequence>MGIFTKLAQQIFASVDETGNPRTISEQEVGVWGTEVEASLNNLGQLLSASVVRGTKAELDAVVSDYEDGDIGLVVLDPNTSLQGVYEKAAGIWVKRSGLPDAASAQAAQAAAEDAADDAQGSADAAAISEYNAAQSAADAAASAIGASPPVALTGLVGSRGMMPTGFQAFTQMNSRTRHFARDNINRVQFLFGNWYFSTGESPGLGNMTLTAAIEYPKGRIIPLQWSTNPSVVIGPGDNAPLTDPAFVSIPDGAEFWVRTFMTLAEGCTVCEVKDSVGGDLAEYGSGELTDKSASGTITNSASQYYCYGPLAIVGETHKPSILILGDSRNHAAPSAVHLDAQSNRGNIAHAIGGQFGYINCAKGGSTMAQLIASHTRIVALKTYCTDVVIQHGINDISAGASGATALSSVDSIIGYFSDKNVWTATIEPYTPVSSDGWTTGGGQTVDASNPQRVIYNDGLRAIRSGVKGNFEFADDVESIRDSGIWKVADSGVAITSDGVHLNDNGHQLADNHGSIDPRRIYRYPEPVARWSTRDQWEKGESALSWLSPNAINRSRLFASKSADQTGIAAASSVTISWQNIDMRGGYFDTTNNRWYPPKGKYRVHSQIMVTAGIEDNQIAIMRARQPSGIVIQTGMRTKNTSAFSISVDKVLEFNGVGDYIVVDLNITGTGDKTVSGNAAHTYLEVYAV</sequence>
<keyword evidence="2" id="KW-1185">Reference proteome</keyword>
<keyword evidence="1" id="KW-0378">Hydrolase</keyword>
<proteinExistence type="predicted"/>
<gene>
    <name evidence="1" type="ORF">ABK249_02670</name>
</gene>
<dbReference type="RefSeq" id="WP_348862127.1">
    <property type="nucleotide sequence ID" value="NZ_JBEAAL010000001.1"/>
</dbReference>
<dbReference type="CDD" id="cd00229">
    <property type="entry name" value="SGNH_hydrolase"/>
    <property type="match status" value="1"/>
</dbReference>
<dbReference type="Gene3D" id="3.40.50.1110">
    <property type="entry name" value="SGNH hydrolase"/>
    <property type="match status" value="1"/>
</dbReference>
<organism evidence="1 2">
    <name type="scientific">Neorhizobium phenanthreniclasticum</name>
    <dbReference type="NCBI Taxonomy" id="3157917"/>
    <lineage>
        <taxon>Bacteria</taxon>
        <taxon>Pseudomonadati</taxon>
        <taxon>Pseudomonadota</taxon>
        <taxon>Alphaproteobacteria</taxon>
        <taxon>Hyphomicrobiales</taxon>
        <taxon>Rhizobiaceae</taxon>
        <taxon>Rhizobium/Agrobacterium group</taxon>
        <taxon>Neorhizobium</taxon>
    </lineage>
</organism>
<comment type="caution">
    <text evidence="1">The sequence shown here is derived from an EMBL/GenBank/DDBJ whole genome shotgun (WGS) entry which is preliminary data.</text>
</comment>
<dbReference type="EMBL" id="JBEAAL010000001">
    <property type="protein sequence ID" value="MEQ1403825.1"/>
    <property type="molecule type" value="Genomic_DNA"/>
</dbReference>
<name>A0ABV0LW40_9HYPH</name>